<accession>A0A0G1NXI9</accession>
<sequence>MKFFTRKELLAVVIILSVVILASLSNFKVSLRRARDVQRKNDIRSVSDALIKYNEDFGPFPLAEDGKIVGCHGPETKIDEKGRITGLVACEWGRDVLADKLSQDPLFEEGLRYLYLSSGEHFQLYASLEGTDEPEYDEKIVARNLSCGSQICNFGLSYGATPLDKSIEEYENELLKLK</sequence>
<name>A0A0G1NXI9_9BACT</name>
<proteinExistence type="predicted"/>
<evidence type="ECO:0000313" key="1">
    <source>
        <dbReference type="EMBL" id="KKU25176.1"/>
    </source>
</evidence>
<dbReference type="Gene3D" id="3.30.700.10">
    <property type="entry name" value="Glycoprotein, Type 4 Pilin"/>
    <property type="match status" value="1"/>
</dbReference>
<dbReference type="AlphaFoldDB" id="A0A0G1NXI9"/>
<comment type="caution">
    <text evidence="1">The sequence shown here is derived from an EMBL/GenBank/DDBJ whole genome shotgun (WGS) entry which is preliminary data.</text>
</comment>
<organism evidence="1 2">
    <name type="scientific">Candidatus Woesebacteria bacterium GW2011_GWF1_46_13</name>
    <dbReference type="NCBI Taxonomy" id="1618602"/>
    <lineage>
        <taxon>Bacteria</taxon>
        <taxon>Candidatus Woeseibacteriota</taxon>
    </lineage>
</organism>
<reference evidence="1 2" key="1">
    <citation type="journal article" date="2015" name="Nature">
        <title>rRNA introns, odd ribosomes, and small enigmatic genomes across a large radiation of phyla.</title>
        <authorList>
            <person name="Brown C.T."/>
            <person name="Hug L.A."/>
            <person name="Thomas B.C."/>
            <person name="Sharon I."/>
            <person name="Castelle C.J."/>
            <person name="Singh A."/>
            <person name="Wilkins M.J."/>
            <person name="Williams K.H."/>
            <person name="Banfield J.F."/>
        </authorList>
    </citation>
    <scope>NUCLEOTIDE SEQUENCE [LARGE SCALE GENOMIC DNA]</scope>
</reference>
<dbReference type="InterPro" id="IPR045584">
    <property type="entry name" value="Pilin-like"/>
</dbReference>
<evidence type="ECO:0008006" key="3">
    <source>
        <dbReference type="Google" id="ProtNLM"/>
    </source>
</evidence>
<evidence type="ECO:0000313" key="2">
    <source>
        <dbReference type="Proteomes" id="UP000034643"/>
    </source>
</evidence>
<dbReference type="EMBL" id="LCLV01000002">
    <property type="protein sequence ID" value="KKU25176.1"/>
    <property type="molecule type" value="Genomic_DNA"/>
</dbReference>
<dbReference type="Proteomes" id="UP000034643">
    <property type="component" value="Unassembled WGS sequence"/>
</dbReference>
<protein>
    <recommendedName>
        <fullName evidence="3">Type II secretion system protein G</fullName>
    </recommendedName>
</protein>
<dbReference type="SUPFAM" id="SSF54523">
    <property type="entry name" value="Pili subunits"/>
    <property type="match status" value="1"/>
</dbReference>
<gene>
    <name evidence="1" type="ORF">UX34_C0002G0039</name>
</gene>